<accession>A0A7S0BZV9</accession>
<protein>
    <submittedName>
        <fullName evidence="1">Uncharacterized protein</fullName>
    </submittedName>
</protein>
<gene>
    <name evidence="1" type="ORF">PINE0816_LOCUS3892</name>
</gene>
<organism evidence="1">
    <name type="scientific">Proboscia inermis</name>
    <dbReference type="NCBI Taxonomy" id="420281"/>
    <lineage>
        <taxon>Eukaryota</taxon>
        <taxon>Sar</taxon>
        <taxon>Stramenopiles</taxon>
        <taxon>Ochrophyta</taxon>
        <taxon>Bacillariophyta</taxon>
        <taxon>Coscinodiscophyceae</taxon>
        <taxon>Rhizosoleniophycidae</taxon>
        <taxon>Rhizosoleniales</taxon>
        <taxon>Rhizosoleniaceae</taxon>
        <taxon>Proboscia</taxon>
    </lineage>
</organism>
<dbReference type="EMBL" id="HBEL01008166">
    <property type="protein sequence ID" value="CAD8407773.1"/>
    <property type="molecule type" value="Transcribed_RNA"/>
</dbReference>
<dbReference type="AlphaFoldDB" id="A0A7S0BZV9"/>
<evidence type="ECO:0000313" key="1">
    <source>
        <dbReference type="EMBL" id="CAD8407773.1"/>
    </source>
</evidence>
<name>A0A7S0BZV9_9STRA</name>
<reference evidence="1" key="1">
    <citation type="submission" date="2021-01" db="EMBL/GenBank/DDBJ databases">
        <authorList>
            <person name="Corre E."/>
            <person name="Pelletier E."/>
            <person name="Niang G."/>
            <person name="Scheremetjew M."/>
            <person name="Finn R."/>
            <person name="Kale V."/>
            <person name="Holt S."/>
            <person name="Cochrane G."/>
            <person name="Meng A."/>
            <person name="Brown T."/>
            <person name="Cohen L."/>
        </authorList>
    </citation>
    <scope>NUCLEOTIDE SEQUENCE</scope>
    <source>
        <strain evidence="1">CCAP1064/1</strain>
    </source>
</reference>
<proteinExistence type="predicted"/>
<sequence>MFVESAATDTLQGRAIQTKNEKWGRDDVPRHPDLETKNDTTVHIGVPVCKKKYAPFLVHRKGDKFVVERRYGCHCHSHIRKKVIEKYGERRGWEPFGQWSLRKAQVTARKMRSIEVQAVTSVNTENGCLNTFSTEERGKGNIKQLFKLKAPSRNDSYTWKFREKYDDIQSELQDEIKEITT</sequence>